<organism evidence="2 3">
    <name type="scientific">Synaphobranchus kaupii</name>
    <name type="common">Kaup's arrowtooth eel</name>
    <dbReference type="NCBI Taxonomy" id="118154"/>
    <lineage>
        <taxon>Eukaryota</taxon>
        <taxon>Metazoa</taxon>
        <taxon>Chordata</taxon>
        <taxon>Craniata</taxon>
        <taxon>Vertebrata</taxon>
        <taxon>Euteleostomi</taxon>
        <taxon>Actinopterygii</taxon>
        <taxon>Neopterygii</taxon>
        <taxon>Teleostei</taxon>
        <taxon>Anguilliformes</taxon>
        <taxon>Synaphobranchidae</taxon>
        <taxon>Synaphobranchus</taxon>
    </lineage>
</organism>
<comment type="caution">
    <text evidence="2">The sequence shown here is derived from an EMBL/GenBank/DDBJ whole genome shotgun (WGS) entry which is preliminary data.</text>
</comment>
<sequence length="78" mass="8449">MPPAIAANDWLKRRLHAAPGRRERNQLSPSSSSQEERRQRGGGVQQPCPEVDLKQCSALNVNTVGQSNALSSGTQLLV</sequence>
<proteinExistence type="predicted"/>
<gene>
    <name evidence="2" type="ORF">SKAU_G00204550</name>
</gene>
<name>A0A9Q1FG37_SYNKA</name>
<dbReference type="Proteomes" id="UP001152622">
    <property type="component" value="Chromosome 6"/>
</dbReference>
<reference evidence="2" key="1">
    <citation type="journal article" date="2023" name="Science">
        <title>Genome structures resolve the early diversification of teleost fishes.</title>
        <authorList>
            <person name="Parey E."/>
            <person name="Louis A."/>
            <person name="Montfort J."/>
            <person name="Bouchez O."/>
            <person name="Roques C."/>
            <person name="Iampietro C."/>
            <person name="Lluch J."/>
            <person name="Castinel A."/>
            <person name="Donnadieu C."/>
            <person name="Desvignes T."/>
            <person name="Floi Bucao C."/>
            <person name="Jouanno E."/>
            <person name="Wen M."/>
            <person name="Mejri S."/>
            <person name="Dirks R."/>
            <person name="Jansen H."/>
            <person name="Henkel C."/>
            <person name="Chen W.J."/>
            <person name="Zahm M."/>
            <person name="Cabau C."/>
            <person name="Klopp C."/>
            <person name="Thompson A.W."/>
            <person name="Robinson-Rechavi M."/>
            <person name="Braasch I."/>
            <person name="Lecointre G."/>
            <person name="Bobe J."/>
            <person name="Postlethwait J.H."/>
            <person name="Berthelot C."/>
            <person name="Roest Crollius H."/>
            <person name="Guiguen Y."/>
        </authorList>
    </citation>
    <scope>NUCLEOTIDE SEQUENCE</scope>
    <source>
        <strain evidence="2">WJC10195</strain>
    </source>
</reference>
<keyword evidence="3" id="KW-1185">Reference proteome</keyword>
<evidence type="ECO:0000256" key="1">
    <source>
        <dbReference type="SAM" id="MobiDB-lite"/>
    </source>
</evidence>
<protein>
    <submittedName>
        <fullName evidence="2">Uncharacterized protein</fullName>
    </submittedName>
</protein>
<feature type="region of interest" description="Disordered" evidence="1">
    <location>
        <begin position="1"/>
        <end position="49"/>
    </location>
</feature>
<evidence type="ECO:0000313" key="2">
    <source>
        <dbReference type="EMBL" id="KAJ8357661.1"/>
    </source>
</evidence>
<dbReference type="EMBL" id="JAINUF010000006">
    <property type="protein sequence ID" value="KAJ8357661.1"/>
    <property type="molecule type" value="Genomic_DNA"/>
</dbReference>
<accession>A0A9Q1FG37</accession>
<evidence type="ECO:0000313" key="3">
    <source>
        <dbReference type="Proteomes" id="UP001152622"/>
    </source>
</evidence>
<dbReference type="AlphaFoldDB" id="A0A9Q1FG37"/>